<dbReference type="Proteomes" id="UP000821656">
    <property type="component" value="Unassembled WGS sequence"/>
</dbReference>
<dbReference type="GO" id="GO:0016791">
    <property type="term" value="F:phosphatase activity"/>
    <property type="evidence" value="ECO:0007669"/>
    <property type="project" value="UniProtKB-ARBA"/>
</dbReference>
<dbReference type="RefSeq" id="WP_041897147.1">
    <property type="nucleotide sequence ID" value="NZ_CP010086.2"/>
</dbReference>
<reference evidence="3" key="1">
    <citation type="submission" date="2014-12" db="EMBL/GenBank/DDBJ databases">
        <title>Genome sequence of Clostridium beijerinckii strain 59B.</title>
        <authorList>
            <person name="Little G.T."/>
            <person name="Minton N.P."/>
        </authorList>
    </citation>
    <scope>NUCLEOTIDE SEQUENCE [LARGE SCALE GENOMIC DNA]</scope>
    <source>
        <strain evidence="3">59B</strain>
    </source>
</reference>
<accession>A0A0B5QNQ1</accession>
<sequence>MNKRILYVTDLDGTLLNSNGEVSQTSLKILKKQIEKGTLFSIATARNLQAAKRLISEIPINIPIILNNGIGFYDLNKEQYLKINEFPISQLNHLIKIFNEYKSYGFMYALKDGDIHFIYNNLDDPSDLEYFAERHLLYKGRCHQYDDFAQVPKDGYTILYFVLYGSFERIKNVENCILDNPILKCVPNKNVYKDNYFLDIFSSKASKAIAIKELKELIGADEVIAFGDNFNDIEMLQSADRSYVPKNGVPEAKAVATSVISSFDDDGVAKFIEKDTSIN</sequence>
<organism evidence="1 3">
    <name type="scientific">Clostridium beijerinckii</name>
    <name type="common">Clostridium MP</name>
    <dbReference type="NCBI Taxonomy" id="1520"/>
    <lineage>
        <taxon>Bacteria</taxon>
        <taxon>Bacillati</taxon>
        <taxon>Bacillota</taxon>
        <taxon>Clostridia</taxon>
        <taxon>Eubacteriales</taxon>
        <taxon>Clostridiaceae</taxon>
        <taxon>Clostridium</taxon>
    </lineage>
</organism>
<dbReference type="GO" id="GO:0005829">
    <property type="term" value="C:cytosol"/>
    <property type="evidence" value="ECO:0007669"/>
    <property type="project" value="TreeGrafter"/>
</dbReference>
<dbReference type="InterPro" id="IPR000150">
    <property type="entry name" value="Cof"/>
</dbReference>
<dbReference type="PANTHER" id="PTHR10000">
    <property type="entry name" value="PHOSPHOSERINE PHOSPHATASE"/>
    <property type="match status" value="1"/>
</dbReference>
<name>A0A0B5QNQ1_CLOBE</name>
<dbReference type="EMBL" id="CP010086">
    <property type="protein sequence ID" value="AJG99632.1"/>
    <property type="molecule type" value="Genomic_DNA"/>
</dbReference>
<dbReference type="SUPFAM" id="SSF56784">
    <property type="entry name" value="HAD-like"/>
    <property type="match status" value="1"/>
</dbReference>
<dbReference type="Gene3D" id="3.40.50.1000">
    <property type="entry name" value="HAD superfamily/HAD-like"/>
    <property type="match status" value="1"/>
</dbReference>
<dbReference type="Pfam" id="PF08282">
    <property type="entry name" value="Hydrolase_3"/>
    <property type="match status" value="1"/>
</dbReference>
<dbReference type="EMBL" id="JABSXK010000001">
    <property type="protein sequence ID" value="NRV11827.1"/>
    <property type="molecule type" value="Genomic_DNA"/>
</dbReference>
<dbReference type="AlphaFoldDB" id="A0A0B5QNQ1"/>
<dbReference type="PANTHER" id="PTHR10000:SF8">
    <property type="entry name" value="HAD SUPERFAMILY HYDROLASE-LIKE, TYPE 3"/>
    <property type="match status" value="1"/>
</dbReference>
<reference evidence="2" key="3">
    <citation type="submission" date="2020-05" db="EMBL/GenBank/DDBJ databases">
        <title>Genomic insights into acetone-butanol-ethanol (ABE) fermentation by sequencing solventogenic clostridia strains.</title>
        <authorList>
            <person name="Brown S."/>
        </authorList>
    </citation>
    <scope>NUCLEOTIDE SEQUENCE</scope>
    <source>
        <strain evidence="2">DJ126</strain>
    </source>
</reference>
<gene>
    <name evidence="2" type="ORF">DFH45_004790</name>
    <name evidence="1" type="ORF">LF65_03065</name>
</gene>
<dbReference type="Proteomes" id="UP000031866">
    <property type="component" value="Chromosome"/>
</dbReference>
<evidence type="ECO:0000313" key="3">
    <source>
        <dbReference type="Proteomes" id="UP000031866"/>
    </source>
</evidence>
<dbReference type="OrthoDB" id="9810101at2"/>
<dbReference type="GO" id="GO:0000287">
    <property type="term" value="F:magnesium ion binding"/>
    <property type="evidence" value="ECO:0007669"/>
    <property type="project" value="TreeGrafter"/>
</dbReference>
<dbReference type="KEGG" id="cbei:LF65_03065"/>
<dbReference type="NCBIfam" id="TIGR01484">
    <property type="entry name" value="HAD-SF-IIB"/>
    <property type="match status" value="1"/>
</dbReference>
<dbReference type="InterPro" id="IPR036412">
    <property type="entry name" value="HAD-like_sf"/>
</dbReference>
<keyword evidence="1" id="KW-0378">Hydrolase</keyword>
<reference evidence="1" key="2">
    <citation type="submission" date="2016-02" db="EMBL/GenBank/DDBJ databases">
        <title>Genome sequence of Clostridium beijerinckii strain 59B.</title>
        <authorList>
            <person name="Little G.T."/>
            <person name="Minton N.P."/>
        </authorList>
    </citation>
    <scope>NUCLEOTIDE SEQUENCE</scope>
    <source>
        <strain evidence="1">NCIMB 14988</strain>
    </source>
</reference>
<dbReference type="PROSITE" id="PS01229">
    <property type="entry name" value="COF_2"/>
    <property type="match status" value="1"/>
</dbReference>
<evidence type="ECO:0000313" key="2">
    <source>
        <dbReference type="EMBL" id="NRV11827.1"/>
    </source>
</evidence>
<dbReference type="STRING" id="1520.LF65_03065"/>
<dbReference type="InterPro" id="IPR006379">
    <property type="entry name" value="HAD-SF_hydro_IIB"/>
</dbReference>
<dbReference type="InterPro" id="IPR023214">
    <property type="entry name" value="HAD_sf"/>
</dbReference>
<evidence type="ECO:0000313" key="1">
    <source>
        <dbReference type="EMBL" id="AJG99632.1"/>
    </source>
</evidence>
<proteinExistence type="predicted"/>
<dbReference type="Gene3D" id="3.30.1240.10">
    <property type="match status" value="1"/>
</dbReference>
<dbReference type="NCBIfam" id="TIGR00099">
    <property type="entry name" value="Cof-subfamily"/>
    <property type="match status" value="1"/>
</dbReference>
<protein>
    <submittedName>
        <fullName evidence="1">HAD family hydrolase</fullName>
    </submittedName>
</protein>